<protein>
    <submittedName>
        <fullName evidence="1">Uncharacterized protein</fullName>
    </submittedName>
</protein>
<gene>
    <name evidence="1" type="ORF">T4C_8704</name>
</gene>
<dbReference type="EMBL" id="JYDV01000517">
    <property type="protein sequence ID" value="KRZ15463.1"/>
    <property type="molecule type" value="Genomic_DNA"/>
</dbReference>
<evidence type="ECO:0000313" key="1">
    <source>
        <dbReference type="EMBL" id="KRZ15463.1"/>
    </source>
</evidence>
<reference evidence="1 2" key="1">
    <citation type="submission" date="2015-01" db="EMBL/GenBank/DDBJ databases">
        <title>Evolution of Trichinella species and genotypes.</title>
        <authorList>
            <person name="Korhonen P.K."/>
            <person name="Edoardo P."/>
            <person name="Giuseppe L.R."/>
            <person name="Gasser R.B."/>
        </authorList>
    </citation>
    <scope>NUCLEOTIDE SEQUENCE [LARGE SCALE GENOMIC DNA]</scope>
    <source>
        <strain evidence="1">ISS176</strain>
    </source>
</reference>
<comment type="caution">
    <text evidence="1">The sequence shown here is derived from an EMBL/GenBank/DDBJ whole genome shotgun (WGS) entry which is preliminary data.</text>
</comment>
<sequence length="201" mass="22637">MPSRFEIHHAIMRLLMRRLSSSSLMVSRTKLGLPPGIYTENGNVQLKMERGDHVVGTPQHYSRFRNFVRLPVQHPTDSQMHLIRGDSVSVLVVELEFCHPLYTTIFSWVSFTPRGDCARQRRQNCVPPPWIEDAELNRLSSHDQHPTIASHVEISTGGDESLSQGAVVVELRAKEKCGVGNRLNGKRPQAKLPAILQAICK</sequence>
<evidence type="ECO:0000313" key="2">
    <source>
        <dbReference type="Proteomes" id="UP000054826"/>
    </source>
</evidence>
<dbReference type="AlphaFoldDB" id="A0A0V1HZ20"/>
<organism evidence="1 2">
    <name type="scientific">Trichinella pseudospiralis</name>
    <name type="common">Parasitic roundworm</name>
    <dbReference type="NCBI Taxonomy" id="6337"/>
    <lineage>
        <taxon>Eukaryota</taxon>
        <taxon>Metazoa</taxon>
        <taxon>Ecdysozoa</taxon>
        <taxon>Nematoda</taxon>
        <taxon>Enoplea</taxon>
        <taxon>Dorylaimia</taxon>
        <taxon>Trichinellida</taxon>
        <taxon>Trichinellidae</taxon>
        <taxon>Trichinella</taxon>
    </lineage>
</organism>
<name>A0A0V1HZ20_TRIPS</name>
<proteinExistence type="predicted"/>
<accession>A0A0V1HZ20</accession>
<dbReference type="Proteomes" id="UP000054826">
    <property type="component" value="Unassembled WGS sequence"/>
</dbReference>